<feature type="domain" description="GST N-terminal" evidence="2">
    <location>
        <begin position="1"/>
        <end position="87"/>
    </location>
</feature>
<dbReference type="SFLD" id="SFLDS00019">
    <property type="entry name" value="Glutathione_Transferase_(cytos"/>
    <property type="match status" value="1"/>
</dbReference>
<dbReference type="SFLD" id="SFLDG01151">
    <property type="entry name" value="Main.2:_Nu-like"/>
    <property type="match status" value="1"/>
</dbReference>
<dbReference type="EMBL" id="JACIIX010000006">
    <property type="protein sequence ID" value="MBB6210518.1"/>
    <property type="molecule type" value="Genomic_DNA"/>
</dbReference>
<name>A0A7W9ZFH2_NOVIT</name>
<comment type="caution">
    <text evidence="4">The sequence shown here is derived from an EMBL/GenBank/DDBJ whole genome shotgun (WGS) entry which is preliminary data.</text>
</comment>
<organism evidence="4 5">
    <name type="scientific">Novispirillum itersonii</name>
    <name type="common">Aquaspirillum itersonii</name>
    <dbReference type="NCBI Taxonomy" id="189"/>
    <lineage>
        <taxon>Bacteria</taxon>
        <taxon>Pseudomonadati</taxon>
        <taxon>Pseudomonadota</taxon>
        <taxon>Alphaproteobacteria</taxon>
        <taxon>Rhodospirillales</taxon>
        <taxon>Novispirillaceae</taxon>
        <taxon>Novispirillum</taxon>
    </lineage>
</organism>
<dbReference type="PANTHER" id="PTHR44051:SF19">
    <property type="entry name" value="DISULFIDE-BOND OXIDOREDUCTASE YFCG"/>
    <property type="match status" value="1"/>
</dbReference>
<evidence type="ECO:0000313" key="4">
    <source>
        <dbReference type="EMBL" id="MBB6210518.1"/>
    </source>
</evidence>
<keyword evidence="5" id="KW-1185">Reference proteome</keyword>
<dbReference type="CDD" id="cd10291">
    <property type="entry name" value="GST_C_YfcG_like"/>
    <property type="match status" value="1"/>
</dbReference>
<dbReference type="EC" id="1.8.4.-" evidence="4"/>
<dbReference type="PROSITE" id="PS50405">
    <property type="entry name" value="GST_CTER"/>
    <property type="match status" value="1"/>
</dbReference>
<reference evidence="4 5" key="1">
    <citation type="submission" date="2020-08" db="EMBL/GenBank/DDBJ databases">
        <title>Genomic Encyclopedia of Type Strains, Phase IV (KMG-IV): sequencing the most valuable type-strain genomes for metagenomic binning, comparative biology and taxonomic classification.</title>
        <authorList>
            <person name="Goeker M."/>
        </authorList>
    </citation>
    <scope>NUCLEOTIDE SEQUENCE [LARGE SCALE GENOMIC DNA]</scope>
    <source>
        <strain evidence="4 5">DSM 11590</strain>
    </source>
</reference>
<dbReference type="InterPro" id="IPR040079">
    <property type="entry name" value="Glutathione_S-Trfase"/>
</dbReference>
<dbReference type="GO" id="GO:0016491">
    <property type="term" value="F:oxidoreductase activity"/>
    <property type="evidence" value="ECO:0007669"/>
    <property type="project" value="UniProtKB-KW"/>
</dbReference>
<dbReference type="InterPro" id="IPR036249">
    <property type="entry name" value="Thioredoxin-like_sf"/>
</dbReference>
<dbReference type="AlphaFoldDB" id="A0A7W9ZFH2"/>
<dbReference type="PANTHER" id="PTHR44051">
    <property type="entry name" value="GLUTATHIONE S-TRANSFERASE-RELATED"/>
    <property type="match status" value="1"/>
</dbReference>
<evidence type="ECO:0000259" key="2">
    <source>
        <dbReference type="PROSITE" id="PS50404"/>
    </source>
</evidence>
<evidence type="ECO:0000259" key="3">
    <source>
        <dbReference type="PROSITE" id="PS50405"/>
    </source>
</evidence>
<dbReference type="InterPro" id="IPR036282">
    <property type="entry name" value="Glutathione-S-Trfase_C_sf"/>
</dbReference>
<dbReference type="SUPFAM" id="SSF52833">
    <property type="entry name" value="Thioredoxin-like"/>
    <property type="match status" value="1"/>
</dbReference>
<accession>A0A7W9ZFH2</accession>
<keyword evidence="4" id="KW-0560">Oxidoreductase</keyword>
<sequence>MIDLFYWPTPNGWKVALMLEELGIPYQIHPVNIGQDDQFRPEFLAVSPNNRMPVIIDQAPADGGPALSVFESGAILKYLALSHGRFYGQTVRDQAQIDQWLFWQHGGLGPMAGQTHHFNRAAPEPVPYAIARYTAETRRLYGVLNTRLTGREFVAGDYSIADMAIWPWIRRHDWQGIALEEFPDVQRWYATIAARPAAQRAVEIGADWRDRNRTMDDADLAVLKAAAGHG</sequence>
<feature type="domain" description="GST C-terminal" evidence="3">
    <location>
        <begin position="90"/>
        <end position="216"/>
    </location>
</feature>
<dbReference type="SFLD" id="SFLDG00358">
    <property type="entry name" value="Main_(cytGST)"/>
    <property type="match status" value="1"/>
</dbReference>
<dbReference type="Gene3D" id="1.20.1050.10">
    <property type="match status" value="1"/>
</dbReference>
<protein>
    <submittedName>
        <fullName evidence="4">GST-like protein</fullName>
        <ecNumber evidence="4">1.8.4.-</ecNumber>
    </submittedName>
</protein>
<dbReference type="Gene3D" id="3.40.30.10">
    <property type="entry name" value="Glutaredoxin"/>
    <property type="match status" value="1"/>
</dbReference>
<gene>
    <name evidence="4" type="ORF">FHS48_001934</name>
</gene>
<evidence type="ECO:0000313" key="5">
    <source>
        <dbReference type="Proteomes" id="UP000544872"/>
    </source>
</evidence>
<proteinExistence type="inferred from homology"/>
<dbReference type="InterPro" id="IPR004045">
    <property type="entry name" value="Glutathione_S-Trfase_N"/>
</dbReference>
<dbReference type="CDD" id="cd03048">
    <property type="entry name" value="GST_N_Ure2p_like"/>
    <property type="match status" value="1"/>
</dbReference>
<dbReference type="SUPFAM" id="SSF47616">
    <property type="entry name" value="GST C-terminal domain-like"/>
    <property type="match status" value="1"/>
</dbReference>
<dbReference type="InterPro" id="IPR004046">
    <property type="entry name" value="GST_C"/>
</dbReference>
<dbReference type="Pfam" id="PF02798">
    <property type="entry name" value="GST_N"/>
    <property type="match status" value="1"/>
</dbReference>
<dbReference type="RefSeq" id="WP_184263351.1">
    <property type="nucleotide sequence ID" value="NZ_JACIIX010000006.1"/>
</dbReference>
<dbReference type="PROSITE" id="PS50404">
    <property type="entry name" value="GST_NTER"/>
    <property type="match status" value="1"/>
</dbReference>
<dbReference type="Pfam" id="PF00043">
    <property type="entry name" value="GST_C"/>
    <property type="match status" value="1"/>
</dbReference>
<dbReference type="Proteomes" id="UP000544872">
    <property type="component" value="Unassembled WGS sequence"/>
</dbReference>
<evidence type="ECO:0000256" key="1">
    <source>
        <dbReference type="RuleBase" id="RU003494"/>
    </source>
</evidence>
<dbReference type="InterPro" id="IPR010987">
    <property type="entry name" value="Glutathione-S-Trfase_C-like"/>
</dbReference>
<comment type="similarity">
    <text evidence="1">Belongs to the GST superfamily.</text>
</comment>